<reference evidence="2 3" key="1">
    <citation type="submission" date="2018-06" db="EMBL/GenBank/DDBJ databases">
        <title>Comparative genomics reveals the genomic features of Rhizophagus irregularis, R. cerebriforme, R. diaphanum and Gigaspora rosea, and their symbiotic lifestyle signature.</title>
        <authorList>
            <person name="Morin E."/>
            <person name="San Clemente H."/>
            <person name="Chen E.C.H."/>
            <person name="De La Providencia I."/>
            <person name="Hainaut M."/>
            <person name="Kuo A."/>
            <person name="Kohler A."/>
            <person name="Murat C."/>
            <person name="Tang N."/>
            <person name="Roy S."/>
            <person name="Loubradou J."/>
            <person name="Henrissat B."/>
            <person name="Grigoriev I.V."/>
            <person name="Corradi N."/>
            <person name="Roux C."/>
            <person name="Martin F.M."/>
        </authorList>
    </citation>
    <scope>NUCLEOTIDE SEQUENCE [LARGE SCALE GENOMIC DNA]</scope>
    <source>
        <strain evidence="2 3">DAOM 194757</strain>
    </source>
</reference>
<comment type="caution">
    <text evidence="2">The sequence shown here is derived from an EMBL/GenBank/DDBJ whole genome shotgun (WGS) entry which is preliminary data.</text>
</comment>
<sequence length="218" mass="25495">MDDNIVTVDNSTEIVQELEAIKKEIENKEKEIKNTKKGFVNMMKEMKKKGFVNMMKEMKEMKEEEIIKIQLEGEEITILDLSKKLPKGNETTKCFLPLPKLFEIKIEVTYSVFDIVRILIETNRTNIALMNNIYERTFKHARAVWIAHVAEYVSILVAINQYFSPDSLKDVSYIVYDVPTGYFNEQMVFKKEIEEILKITKGSDNNLNMYRDDSLDSL</sequence>
<evidence type="ECO:0000313" key="2">
    <source>
        <dbReference type="EMBL" id="RIB14497.1"/>
    </source>
</evidence>
<dbReference type="Proteomes" id="UP000266673">
    <property type="component" value="Unassembled WGS sequence"/>
</dbReference>
<accession>A0A397UZB5</accession>
<evidence type="ECO:0000256" key="1">
    <source>
        <dbReference type="SAM" id="Coils"/>
    </source>
</evidence>
<keyword evidence="1" id="KW-0175">Coiled coil</keyword>
<evidence type="ECO:0000313" key="3">
    <source>
        <dbReference type="Proteomes" id="UP000266673"/>
    </source>
</evidence>
<gene>
    <name evidence="2" type="ORF">C2G38_2194983</name>
</gene>
<feature type="coiled-coil region" evidence="1">
    <location>
        <begin position="8"/>
        <end position="45"/>
    </location>
</feature>
<name>A0A397UZB5_9GLOM</name>
<keyword evidence="3" id="KW-1185">Reference proteome</keyword>
<proteinExistence type="predicted"/>
<dbReference type="AlphaFoldDB" id="A0A397UZB5"/>
<protein>
    <submittedName>
        <fullName evidence="2">Uncharacterized protein</fullName>
    </submittedName>
</protein>
<dbReference type="EMBL" id="QKWP01000826">
    <property type="protein sequence ID" value="RIB14497.1"/>
    <property type="molecule type" value="Genomic_DNA"/>
</dbReference>
<organism evidence="2 3">
    <name type="scientific">Gigaspora rosea</name>
    <dbReference type="NCBI Taxonomy" id="44941"/>
    <lineage>
        <taxon>Eukaryota</taxon>
        <taxon>Fungi</taxon>
        <taxon>Fungi incertae sedis</taxon>
        <taxon>Mucoromycota</taxon>
        <taxon>Glomeromycotina</taxon>
        <taxon>Glomeromycetes</taxon>
        <taxon>Diversisporales</taxon>
        <taxon>Gigasporaceae</taxon>
        <taxon>Gigaspora</taxon>
    </lineage>
</organism>